<sequence length="70" mass="8281">MQEWFGLPVDISEKISGSWQIIPKRWIVERSFAWLGWSRRLAKDFEVTLNSAENFVTLAAIWQILKHFSD</sequence>
<dbReference type="AlphaFoldDB" id="F2B8M9"/>
<dbReference type="Proteomes" id="UP000004105">
    <property type="component" value="Unassembled WGS sequence"/>
</dbReference>
<dbReference type="HOGENOM" id="CLU_055261_0_3_4"/>
<keyword evidence="2" id="KW-1185">Reference proteome</keyword>
<comment type="caution">
    <text evidence="1">The sequence shown here is derived from an EMBL/GenBank/DDBJ whole genome shotgun (WGS) entry which is preliminary data.</text>
</comment>
<organism evidence="1 2">
    <name type="scientific">Neisseria bacilliformis ATCC BAA-1200</name>
    <dbReference type="NCBI Taxonomy" id="888742"/>
    <lineage>
        <taxon>Bacteria</taxon>
        <taxon>Pseudomonadati</taxon>
        <taxon>Pseudomonadota</taxon>
        <taxon>Betaproteobacteria</taxon>
        <taxon>Neisseriales</taxon>
        <taxon>Neisseriaceae</taxon>
        <taxon>Neisseria</taxon>
    </lineage>
</organism>
<evidence type="ECO:0000313" key="2">
    <source>
        <dbReference type="Proteomes" id="UP000004105"/>
    </source>
</evidence>
<dbReference type="PANTHER" id="PTHR30007:SF0">
    <property type="entry name" value="TRANSPOSASE"/>
    <property type="match status" value="1"/>
</dbReference>
<protein>
    <submittedName>
        <fullName evidence="1">IS5 family transposase</fullName>
    </submittedName>
</protein>
<dbReference type="PANTHER" id="PTHR30007">
    <property type="entry name" value="PHP DOMAIN PROTEIN"/>
    <property type="match status" value="1"/>
</dbReference>
<evidence type="ECO:0000313" key="1">
    <source>
        <dbReference type="EMBL" id="EGF12102.1"/>
    </source>
</evidence>
<proteinExistence type="predicted"/>
<dbReference type="EMBL" id="AFAY01000003">
    <property type="protein sequence ID" value="EGF12102.1"/>
    <property type="molecule type" value="Genomic_DNA"/>
</dbReference>
<reference evidence="1 2" key="1">
    <citation type="submission" date="2011-02" db="EMBL/GenBank/DDBJ databases">
        <authorList>
            <person name="Muzny D."/>
            <person name="Qin X."/>
            <person name="Deng J."/>
            <person name="Jiang H."/>
            <person name="Liu Y."/>
            <person name="Qu J."/>
            <person name="Song X.-Z."/>
            <person name="Zhang L."/>
            <person name="Thornton R."/>
            <person name="Coyle M."/>
            <person name="Francisco L."/>
            <person name="Jackson L."/>
            <person name="Javaid M."/>
            <person name="Korchina V."/>
            <person name="Kovar C."/>
            <person name="Mata R."/>
            <person name="Mathew T."/>
            <person name="Ngo R."/>
            <person name="Nguyen L."/>
            <person name="Nguyen N."/>
            <person name="Okwuonu G."/>
            <person name="Ongeri F."/>
            <person name="Pham C."/>
            <person name="Simmons D."/>
            <person name="Wilczek-Boney K."/>
            <person name="Hale W."/>
            <person name="Jakkamsetti A."/>
            <person name="Pham P."/>
            <person name="Ruth R."/>
            <person name="San Lucas F."/>
            <person name="Warren J."/>
            <person name="Zhang J."/>
            <person name="Zhao Z."/>
            <person name="Zhou C."/>
            <person name="Zhu D."/>
            <person name="Lee S."/>
            <person name="Bess C."/>
            <person name="Blankenburg K."/>
            <person name="Forbes L."/>
            <person name="Fu Q."/>
            <person name="Gubbala S."/>
            <person name="Hirani K."/>
            <person name="Jayaseelan J.C."/>
            <person name="Lara F."/>
            <person name="Munidasa M."/>
            <person name="Palculict T."/>
            <person name="Patil S."/>
            <person name="Pu L.-L."/>
            <person name="Saada N."/>
            <person name="Tang L."/>
            <person name="Weissenberger G."/>
            <person name="Zhu Y."/>
            <person name="Hemphill L."/>
            <person name="Shang Y."/>
            <person name="Youmans B."/>
            <person name="Ayvaz T."/>
            <person name="Ross M."/>
            <person name="Santibanez J."/>
            <person name="Aqrawi P."/>
            <person name="Gross S."/>
            <person name="Joshi V."/>
            <person name="Fowler G."/>
            <person name="Nazareth L."/>
            <person name="Reid J."/>
            <person name="Worley K."/>
            <person name="Petrosino J."/>
            <person name="Highlander S."/>
            <person name="Gibbs R."/>
        </authorList>
    </citation>
    <scope>NUCLEOTIDE SEQUENCE [LARGE SCALE GENOMIC DNA]</scope>
    <source>
        <strain evidence="1 2">ATCC BAA-1200</strain>
    </source>
</reference>
<accession>F2B8M9</accession>
<gene>
    <name evidence="1" type="primary">tnp2PF</name>
    <name evidence="1" type="ORF">HMPREF9123_0082</name>
</gene>
<name>F2B8M9_9NEIS</name>